<gene>
    <name evidence="2" type="ORF">KCX82_07265</name>
</gene>
<feature type="transmembrane region" description="Helical" evidence="1">
    <location>
        <begin position="70"/>
        <end position="94"/>
    </location>
</feature>
<organism evidence="2 3">
    <name type="scientific">Sinanaerobacter chloroacetimidivorans</name>
    <dbReference type="NCBI Taxonomy" id="2818044"/>
    <lineage>
        <taxon>Bacteria</taxon>
        <taxon>Bacillati</taxon>
        <taxon>Bacillota</taxon>
        <taxon>Clostridia</taxon>
        <taxon>Peptostreptococcales</taxon>
        <taxon>Anaerovoracaceae</taxon>
        <taxon>Sinanaerobacter</taxon>
    </lineage>
</organism>
<dbReference type="AlphaFoldDB" id="A0A8J7VZN6"/>
<dbReference type="Proteomes" id="UP000675664">
    <property type="component" value="Unassembled WGS sequence"/>
</dbReference>
<proteinExistence type="predicted"/>
<keyword evidence="1" id="KW-1133">Transmembrane helix</keyword>
<reference evidence="2" key="1">
    <citation type="submission" date="2021-04" db="EMBL/GenBank/DDBJ databases">
        <title>Sinoanaerobacter chloroacetimidivorans sp. nov., an obligate anaerobic bacterium isolated from anaerobic sludge.</title>
        <authorList>
            <person name="Bao Y."/>
        </authorList>
    </citation>
    <scope>NUCLEOTIDE SEQUENCE</scope>
    <source>
        <strain evidence="2">BAD-6</strain>
    </source>
</reference>
<dbReference type="RefSeq" id="WP_227017791.1">
    <property type="nucleotide sequence ID" value="NZ_JAGSND010000003.1"/>
</dbReference>
<keyword evidence="1" id="KW-0472">Membrane</keyword>
<comment type="caution">
    <text evidence="2">The sequence shown here is derived from an EMBL/GenBank/DDBJ whole genome shotgun (WGS) entry which is preliminary data.</text>
</comment>
<feature type="transmembrane region" description="Helical" evidence="1">
    <location>
        <begin position="6"/>
        <end position="25"/>
    </location>
</feature>
<reference evidence="2" key="2">
    <citation type="submission" date="2021-04" db="EMBL/GenBank/DDBJ databases">
        <authorList>
            <person name="Liu J."/>
        </authorList>
    </citation>
    <scope>NUCLEOTIDE SEQUENCE</scope>
    <source>
        <strain evidence="2">BAD-6</strain>
    </source>
</reference>
<feature type="transmembrane region" description="Helical" evidence="1">
    <location>
        <begin position="289"/>
        <end position="307"/>
    </location>
</feature>
<accession>A0A8J7VZN6</accession>
<keyword evidence="3" id="KW-1185">Reference proteome</keyword>
<feature type="transmembrane region" description="Helical" evidence="1">
    <location>
        <begin position="100"/>
        <end position="118"/>
    </location>
</feature>
<protein>
    <recommendedName>
        <fullName evidence="4">Flp pilus assembly protein TadB</fullName>
    </recommendedName>
</protein>
<dbReference type="EMBL" id="JAGSND010000003">
    <property type="protein sequence ID" value="MBR0597664.1"/>
    <property type="molecule type" value="Genomic_DNA"/>
</dbReference>
<keyword evidence="1" id="KW-0812">Transmembrane</keyword>
<evidence type="ECO:0000256" key="1">
    <source>
        <dbReference type="SAM" id="Phobius"/>
    </source>
</evidence>
<evidence type="ECO:0000313" key="3">
    <source>
        <dbReference type="Proteomes" id="UP000675664"/>
    </source>
</evidence>
<evidence type="ECO:0000313" key="2">
    <source>
        <dbReference type="EMBL" id="MBR0597664.1"/>
    </source>
</evidence>
<sequence length="317" mass="36270">MSYRNLPIILLASILFIAGITILVVKGLTEWKQLILAEMNSYRKRREKKAAGKPEGRLDRSLRYLLETAWGGRVSVGAFKSITALLFLLFLIIGSAIFNYSTGLVMAAAAGAAPFLLLRVKLERERSRASFEAEQLVVSILNKYRISRFNIEEALEAVIEDVADLPLTRKMLFHLLIKMRTTKNMEEIRDATRIFAYNIGTNWAKMLANNIFQAEAKGMNVVVSLEDILSQLREARVLAEERKRSNLESVILVKLFCPGIYLVFSYFAIEKFDLGLTGFLYQQFMTKQGLILFIYFLLLFFTGYLLLELVQNKKFDF</sequence>
<evidence type="ECO:0008006" key="4">
    <source>
        <dbReference type="Google" id="ProtNLM"/>
    </source>
</evidence>
<feature type="transmembrane region" description="Helical" evidence="1">
    <location>
        <begin position="251"/>
        <end position="269"/>
    </location>
</feature>
<name>A0A8J7VZN6_9FIRM</name>